<evidence type="ECO:0000313" key="7">
    <source>
        <dbReference type="EMBL" id="MDT7043627.1"/>
    </source>
</evidence>
<dbReference type="Proteomes" id="UP001250932">
    <property type="component" value="Unassembled WGS sequence"/>
</dbReference>
<feature type="transmembrane region" description="Helical" evidence="5">
    <location>
        <begin position="12"/>
        <end position="30"/>
    </location>
</feature>
<feature type="domain" description="Sigma-54 factor interaction" evidence="6">
    <location>
        <begin position="428"/>
        <end position="657"/>
    </location>
</feature>
<evidence type="ECO:0000256" key="1">
    <source>
        <dbReference type="ARBA" id="ARBA00022741"/>
    </source>
</evidence>
<keyword evidence="5" id="KW-0812">Transmembrane</keyword>
<dbReference type="Gene3D" id="3.40.50.300">
    <property type="entry name" value="P-loop containing nucleotide triphosphate hydrolases"/>
    <property type="match status" value="1"/>
</dbReference>
<evidence type="ECO:0000256" key="5">
    <source>
        <dbReference type="SAM" id="Phobius"/>
    </source>
</evidence>
<reference evidence="7 8" key="1">
    <citation type="journal article" date="2023" name="ISME J.">
        <title>Cultivation and genomic characterization of novel and ubiquitous marine nitrite-oxidizing bacteria from the Nitrospirales.</title>
        <authorList>
            <person name="Mueller A.J."/>
            <person name="Daebeler A."/>
            <person name="Herbold C.W."/>
            <person name="Kirkegaard R.H."/>
            <person name="Daims H."/>
        </authorList>
    </citation>
    <scope>NUCLEOTIDE SEQUENCE [LARGE SCALE GENOMIC DNA]</scope>
    <source>
        <strain evidence="7 8">EB</strain>
    </source>
</reference>
<organism evidence="7 8">
    <name type="scientific">Candidatus Nitronereus thalassa</name>
    <dbReference type="NCBI Taxonomy" id="3020898"/>
    <lineage>
        <taxon>Bacteria</taxon>
        <taxon>Pseudomonadati</taxon>
        <taxon>Nitrospirota</taxon>
        <taxon>Nitrospiria</taxon>
        <taxon>Nitrospirales</taxon>
        <taxon>Nitrospiraceae</taxon>
        <taxon>Candidatus Nitronereus</taxon>
    </lineage>
</organism>
<dbReference type="Pfam" id="PF00158">
    <property type="entry name" value="Sigma54_activat"/>
    <property type="match status" value="1"/>
</dbReference>
<dbReference type="InterPro" id="IPR025662">
    <property type="entry name" value="Sigma_54_int_dom_ATP-bd_1"/>
</dbReference>
<dbReference type="InterPro" id="IPR002078">
    <property type="entry name" value="Sigma_54_int"/>
</dbReference>
<dbReference type="Pfam" id="PF25601">
    <property type="entry name" value="AAA_lid_14"/>
    <property type="match status" value="1"/>
</dbReference>
<protein>
    <submittedName>
        <fullName evidence="7">Sigma 54-interacting transcriptional regulator</fullName>
    </submittedName>
</protein>
<accession>A0ABU3KB54</accession>
<dbReference type="PANTHER" id="PTHR32071:SF57">
    <property type="entry name" value="C4-DICARBOXYLATE TRANSPORT TRANSCRIPTIONAL REGULATORY PROTEIN DCTD"/>
    <property type="match status" value="1"/>
</dbReference>
<dbReference type="InterPro" id="IPR027417">
    <property type="entry name" value="P-loop_NTPase"/>
</dbReference>
<feature type="coiled-coil region" evidence="3">
    <location>
        <begin position="323"/>
        <end position="350"/>
    </location>
</feature>
<dbReference type="PROSITE" id="PS50045">
    <property type="entry name" value="SIGMA54_INTERACT_4"/>
    <property type="match status" value="1"/>
</dbReference>
<dbReference type="InterPro" id="IPR007890">
    <property type="entry name" value="CHASE2"/>
</dbReference>
<feature type="transmembrane region" description="Helical" evidence="5">
    <location>
        <begin position="271"/>
        <end position="290"/>
    </location>
</feature>
<keyword evidence="8" id="KW-1185">Reference proteome</keyword>
<dbReference type="SMART" id="SM00382">
    <property type="entry name" value="AAA"/>
    <property type="match status" value="1"/>
</dbReference>
<dbReference type="Gene3D" id="1.10.8.60">
    <property type="match status" value="1"/>
</dbReference>
<keyword evidence="1" id="KW-0547">Nucleotide-binding</keyword>
<keyword evidence="5" id="KW-1133">Transmembrane helix</keyword>
<feature type="coiled-coil region" evidence="3">
    <location>
        <begin position="375"/>
        <end position="402"/>
    </location>
</feature>
<feature type="compositionally biased region" description="Polar residues" evidence="4">
    <location>
        <begin position="674"/>
        <end position="691"/>
    </location>
</feature>
<dbReference type="InterPro" id="IPR058031">
    <property type="entry name" value="AAA_lid_NorR"/>
</dbReference>
<feature type="transmembrane region" description="Helical" evidence="5">
    <location>
        <begin position="297"/>
        <end position="317"/>
    </location>
</feature>
<comment type="caution">
    <text evidence="7">The sequence shown here is derived from an EMBL/GenBank/DDBJ whole genome shotgun (WGS) entry which is preliminary data.</text>
</comment>
<evidence type="ECO:0000256" key="4">
    <source>
        <dbReference type="SAM" id="MobiDB-lite"/>
    </source>
</evidence>
<evidence type="ECO:0000313" key="8">
    <source>
        <dbReference type="Proteomes" id="UP001250932"/>
    </source>
</evidence>
<dbReference type="CDD" id="cd00009">
    <property type="entry name" value="AAA"/>
    <property type="match status" value="1"/>
</dbReference>
<dbReference type="PROSITE" id="PS00675">
    <property type="entry name" value="SIGMA54_INTERACT_1"/>
    <property type="match status" value="1"/>
</dbReference>
<feature type="transmembrane region" description="Helical" evidence="5">
    <location>
        <begin position="247"/>
        <end position="265"/>
    </location>
</feature>
<dbReference type="SUPFAM" id="SSF52540">
    <property type="entry name" value="P-loop containing nucleoside triphosphate hydrolases"/>
    <property type="match status" value="1"/>
</dbReference>
<dbReference type="Pfam" id="PF05226">
    <property type="entry name" value="CHASE2"/>
    <property type="match status" value="1"/>
</dbReference>
<feature type="region of interest" description="Disordered" evidence="4">
    <location>
        <begin position="674"/>
        <end position="696"/>
    </location>
</feature>
<name>A0ABU3KB54_9BACT</name>
<evidence type="ECO:0000256" key="2">
    <source>
        <dbReference type="ARBA" id="ARBA00022840"/>
    </source>
</evidence>
<dbReference type="RefSeq" id="WP_313834193.1">
    <property type="nucleotide sequence ID" value="NZ_JAQOUE010000001.1"/>
</dbReference>
<dbReference type="PANTHER" id="PTHR32071">
    <property type="entry name" value="TRANSCRIPTIONAL REGULATORY PROTEIN"/>
    <property type="match status" value="1"/>
</dbReference>
<proteinExistence type="predicted"/>
<dbReference type="SMART" id="SM01080">
    <property type="entry name" value="CHASE2"/>
    <property type="match status" value="1"/>
</dbReference>
<keyword evidence="3" id="KW-0175">Coiled coil</keyword>
<keyword evidence="5" id="KW-0472">Membrane</keyword>
<dbReference type="InterPro" id="IPR003593">
    <property type="entry name" value="AAA+_ATPase"/>
</dbReference>
<keyword evidence="2" id="KW-0067">ATP-binding</keyword>
<dbReference type="EMBL" id="JAQOUE010000001">
    <property type="protein sequence ID" value="MDT7043627.1"/>
    <property type="molecule type" value="Genomic_DNA"/>
</dbReference>
<evidence type="ECO:0000259" key="6">
    <source>
        <dbReference type="PROSITE" id="PS50045"/>
    </source>
</evidence>
<gene>
    <name evidence="7" type="ORF">PPG34_14815</name>
</gene>
<evidence type="ECO:0000256" key="3">
    <source>
        <dbReference type="SAM" id="Coils"/>
    </source>
</evidence>
<sequence>MTYLPKQPLPLAALVALGTTFLLSGFGMIFPEATQRISGWQVEHITNAKLHPIITIVNIDSSPLGRCGTTGWNRTVLAQTITGLSQAEAKVIAPMLPLDGPSASTCGGASADATLIEATTLSGRVVYANSAFPSLLNQARGVGRLDQTTWQETNIPPFGLAIAKAYDPNFVDSFPSHSASWVDPPVSTIPFEALWNLIQSQQWTALHSQVQGKIVVLVPTMDEVHRMQIAMLNAALTGSWLHPIGPLADILLMFVISLSATWIFWKFPHWKGLIALLGVATLSIAVAVFLQNQFGLILPLMSPLLAIAISTALIWLVQANTWNVQTSAQLKTLENNLSKIRQDLTLKETKVHSLTEALSQARLAEQESTERLTQLAQAQAEVEATKYRIQEMEAELTTLRQQNTGTIESSPLPRNLEALSLEAKAFGIITKDPTLLKVFSDLKKASKSHNPILLLGETGTGKEVFAKAAHQFSDRARRPFIPVNMAAISSELFESQLFGHVKGAFTGAVGGKGYVEAAESGTLFLDEIGELSLDLQAKLLRLLENHTFNRVGEAQTRHANVRILAATNRDLKHEVEQGRFREDLYYRLRSIVLVLPSLRERVPEDLQLLAQHLLEQYSQHEKRENFHLTPEALQTIMSYSWPGNIRELKQTLSQAVSLAENTMLTKTDLRLDAQTTPPSHTVRIHSSSPKNGKSKKALIKDDASILDALRQHRFDMGATAQDLKCDRSTIMQRLKGLGYEVLVKHQGDFALAAKDLAHDESLEDLVEHKLREYEANLLPRRKHYQNVEEAISDCRRRFKNLPDRYFPAVETLVRQHFPSSS</sequence>